<dbReference type="AlphaFoldDB" id="A0A285CNY3"/>
<keyword evidence="1" id="KW-0472">Membrane</keyword>
<evidence type="ECO:0000313" key="3">
    <source>
        <dbReference type="Proteomes" id="UP000219546"/>
    </source>
</evidence>
<gene>
    <name evidence="2" type="ORF">SAMN05877753_102669</name>
</gene>
<proteinExistence type="predicted"/>
<protein>
    <submittedName>
        <fullName evidence="2">Uncharacterized protein</fullName>
    </submittedName>
</protein>
<dbReference type="InterPro" id="IPR048147">
    <property type="entry name" value="CBO0543-like"/>
</dbReference>
<feature type="transmembrane region" description="Helical" evidence="1">
    <location>
        <begin position="31"/>
        <end position="50"/>
    </location>
</feature>
<dbReference type="EMBL" id="OAOP01000002">
    <property type="protein sequence ID" value="SNX68693.1"/>
    <property type="molecule type" value="Genomic_DNA"/>
</dbReference>
<keyword evidence="1" id="KW-1133">Transmembrane helix</keyword>
<dbReference type="OrthoDB" id="1679483at2"/>
<dbReference type="Proteomes" id="UP000219546">
    <property type="component" value="Unassembled WGS sequence"/>
</dbReference>
<evidence type="ECO:0000313" key="2">
    <source>
        <dbReference type="EMBL" id="SNX68693.1"/>
    </source>
</evidence>
<sequence>MDEIAQELIRLQNKYAQLALNNWYTSSLFTLNWWILVFSFIIPWIIFFIVLDRKRSLQIWCFGLTVIIITSFADDLGGEIGAWIYPIKFVPFGLLAFPFDFCIIPVTFMLLYQYLIKWKSYIIALFITASIFSFIGEPISVLLGFVTYLKWRYLCSFVFYIITGIGSRLFIDKISQN</sequence>
<keyword evidence="3" id="KW-1185">Reference proteome</keyword>
<keyword evidence="1" id="KW-0812">Transmembrane</keyword>
<evidence type="ECO:0000256" key="1">
    <source>
        <dbReference type="SAM" id="Phobius"/>
    </source>
</evidence>
<organism evidence="2 3">
    <name type="scientific">Bacillus oleivorans</name>
    <dbReference type="NCBI Taxonomy" id="1448271"/>
    <lineage>
        <taxon>Bacteria</taxon>
        <taxon>Bacillati</taxon>
        <taxon>Bacillota</taxon>
        <taxon>Bacilli</taxon>
        <taxon>Bacillales</taxon>
        <taxon>Bacillaceae</taxon>
        <taxon>Bacillus</taxon>
    </lineage>
</organism>
<feature type="transmembrane region" description="Helical" evidence="1">
    <location>
        <begin position="57"/>
        <end position="73"/>
    </location>
</feature>
<feature type="transmembrane region" description="Helical" evidence="1">
    <location>
        <begin position="151"/>
        <end position="171"/>
    </location>
</feature>
<dbReference type="NCBIfam" id="NF041644">
    <property type="entry name" value="CBO0543_fam"/>
    <property type="match status" value="1"/>
</dbReference>
<name>A0A285CNY3_9BACI</name>
<feature type="transmembrane region" description="Helical" evidence="1">
    <location>
        <begin position="93"/>
        <end position="115"/>
    </location>
</feature>
<accession>A0A285CNY3</accession>
<feature type="transmembrane region" description="Helical" evidence="1">
    <location>
        <begin position="122"/>
        <end position="145"/>
    </location>
</feature>
<reference evidence="2 3" key="1">
    <citation type="submission" date="2017-08" db="EMBL/GenBank/DDBJ databases">
        <authorList>
            <person name="de Groot N.N."/>
        </authorList>
    </citation>
    <scope>NUCLEOTIDE SEQUENCE [LARGE SCALE GENOMIC DNA]</scope>
    <source>
        <strain evidence="2 3">JC228</strain>
    </source>
</reference>